<reference evidence="3" key="2">
    <citation type="submission" date="2015-01" db="EMBL/GenBank/DDBJ databases">
        <title>Evolutionary Origins and Diversification of the Mycorrhizal Mutualists.</title>
        <authorList>
            <consortium name="DOE Joint Genome Institute"/>
            <consortium name="Mycorrhizal Genomics Consortium"/>
            <person name="Kohler A."/>
            <person name="Kuo A."/>
            <person name="Nagy L.G."/>
            <person name="Floudas D."/>
            <person name="Copeland A."/>
            <person name="Barry K.W."/>
            <person name="Cichocki N."/>
            <person name="Veneault-Fourrey C."/>
            <person name="LaButti K."/>
            <person name="Lindquist E.A."/>
            <person name="Lipzen A."/>
            <person name="Lundell T."/>
            <person name="Morin E."/>
            <person name="Murat C."/>
            <person name="Riley R."/>
            <person name="Ohm R."/>
            <person name="Sun H."/>
            <person name="Tunlid A."/>
            <person name="Henrissat B."/>
            <person name="Grigoriev I.V."/>
            <person name="Hibbett D.S."/>
            <person name="Martin F."/>
        </authorList>
    </citation>
    <scope>NUCLEOTIDE SEQUENCE [LARGE SCALE GENOMIC DNA]</scope>
    <source>
        <strain evidence="3">Zn</strain>
    </source>
</reference>
<organism evidence="2 3">
    <name type="scientific">Oidiodendron maius (strain Zn)</name>
    <dbReference type="NCBI Taxonomy" id="913774"/>
    <lineage>
        <taxon>Eukaryota</taxon>
        <taxon>Fungi</taxon>
        <taxon>Dikarya</taxon>
        <taxon>Ascomycota</taxon>
        <taxon>Pezizomycotina</taxon>
        <taxon>Leotiomycetes</taxon>
        <taxon>Leotiomycetes incertae sedis</taxon>
        <taxon>Myxotrichaceae</taxon>
        <taxon>Oidiodendron</taxon>
    </lineage>
</organism>
<feature type="compositionally biased region" description="Gly residues" evidence="1">
    <location>
        <begin position="44"/>
        <end position="55"/>
    </location>
</feature>
<dbReference type="EMBL" id="KN832878">
    <property type="protein sequence ID" value="KIM99797.1"/>
    <property type="molecule type" value="Genomic_DNA"/>
</dbReference>
<evidence type="ECO:0000313" key="2">
    <source>
        <dbReference type="EMBL" id="KIM99797.1"/>
    </source>
</evidence>
<dbReference type="Proteomes" id="UP000054321">
    <property type="component" value="Unassembled WGS sequence"/>
</dbReference>
<evidence type="ECO:0000313" key="3">
    <source>
        <dbReference type="Proteomes" id="UP000054321"/>
    </source>
</evidence>
<accession>A0A0C3DCX5</accession>
<protein>
    <submittedName>
        <fullName evidence="2">Uncharacterized protein</fullName>
    </submittedName>
</protein>
<feature type="compositionally biased region" description="Basic and acidic residues" evidence="1">
    <location>
        <begin position="76"/>
        <end position="104"/>
    </location>
</feature>
<gene>
    <name evidence="2" type="ORF">OIDMADRAFT_19781</name>
</gene>
<dbReference type="InParanoid" id="A0A0C3DCX5"/>
<dbReference type="AlphaFoldDB" id="A0A0C3DCX5"/>
<keyword evidence="3" id="KW-1185">Reference proteome</keyword>
<feature type="compositionally biased region" description="Basic and acidic residues" evidence="1">
    <location>
        <begin position="56"/>
        <end position="67"/>
    </location>
</feature>
<sequence length="114" mass="12681">MVHPTVSLDGKIWRSKQAETTLANGEKVKGSFKYIRRHRDHQGSSGGGGGEAEGGGGRKDTKEGEQGDKEEEEDEEKAKKEKKMEKEKTKKQRRSEAITEKVATEDDGSYAKQE</sequence>
<feature type="region of interest" description="Disordered" evidence="1">
    <location>
        <begin position="1"/>
        <end position="114"/>
    </location>
</feature>
<dbReference type="HOGENOM" id="CLU_2121760_0_0_1"/>
<reference evidence="2 3" key="1">
    <citation type="submission" date="2014-04" db="EMBL/GenBank/DDBJ databases">
        <authorList>
            <consortium name="DOE Joint Genome Institute"/>
            <person name="Kuo A."/>
            <person name="Martino E."/>
            <person name="Perotto S."/>
            <person name="Kohler A."/>
            <person name="Nagy L.G."/>
            <person name="Floudas D."/>
            <person name="Copeland A."/>
            <person name="Barry K.W."/>
            <person name="Cichocki N."/>
            <person name="Veneault-Fourrey C."/>
            <person name="LaButti K."/>
            <person name="Lindquist E.A."/>
            <person name="Lipzen A."/>
            <person name="Lundell T."/>
            <person name="Morin E."/>
            <person name="Murat C."/>
            <person name="Sun H."/>
            <person name="Tunlid A."/>
            <person name="Henrissat B."/>
            <person name="Grigoriev I.V."/>
            <person name="Hibbett D.S."/>
            <person name="Martin F."/>
            <person name="Nordberg H.P."/>
            <person name="Cantor M.N."/>
            <person name="Hua S.X."/>
        </authorList>
    </citation>
    <scope>NUCLEOTIDE SEQUENCE [LARGE SCALE GENOMIC DNA]</scope>
    <source>
        <strain evidence="2 3">Zn</strain>
    </source>
</reference>
<proteinExistence type="predicted"/>
<evidence type="ECO:0000256" key="1">
    <source>
        <dbReference type="SAM" id="MobiDB-lite"/>
    </source>
</evidence>
<name>A0A0C3DCX5_OIDMZ</name>